<sequence>MVSLYEMSQRRRTRTLKTGAPALDALLPGCGVYDIQAVPGCMAQYQTVAAMMAEHLHLSPENRVVSIDTLNPFPFHLLQDHKMFDRWIDGDGDQTPPRLLSLTANSMSCLYNCLMSDPQIAQCSLLIVNNFHELVELYRHEVSSIHEEALLKHQIVVNSTFQANLAKFKEEGTFPHLPKLPAQSDLLKETPTRRFNTHMNLLMAAISSMVENGSTCCLLVGYLDTKRVSYTNGNATMNRVSPAVQDHHHHPRGMGLSSPMPQTSSELSSQQSFRLMMTCTTLGTSFDRYLACRMLYYKEITTDLDVETNVKVWNLQEERTGEVKGLRLTVGGIDREDDQPMTQTQENNHTLPFRLPSSPNFTDSQRREFLDQSVVMEERVPSSSPLTNISSQSSVVEASDEDDELLDVVTYQTITPCIRPLDESVLE</sequence>
<proteinExistence type="predicted"/>
<evidence type="ECO:0000256" key="1">
    <source>
        <dbReference type="SAM" id="MobiDB-lite"/>
    </source>
</evidence>
<reference evidence="2 3" key="1">
    <citation type="submission" date="2024-01" db="EMBL/GenBank/DDBJ databases">
        <authorList>
            <consortium name="Genoscope - CEA"/>
            <person name="William W."/>
        </authorList>
    </citation>
    <scope>NUCLEOTIDE SEQUENCE [LARGE SCALE GENOMIC DNA]</scope>
    <source>
        <strain evidence="2 3">29B2s-10</strain>
    </source>
</reference>
<evidence type="ECO:0000313" key="2">
    <source>
        <dbReference type="EMBL" id="CAK7892876.1"/>
    </source>
</evidence>
<gene>
    <name evidence="2" type="ORF">CAAN4_A04852</name>
</gene>
<dbReference type="Proteomes" id="UP001497600">
    <property type="component" value="Chromosome A"/>
</dbReference>
<evidence type="ECO:0000313" key="3">
    <source>
        <dbReference type="Proteomes" id="UP001497600"/>
    </source>
</evidence>
<name>A0ABP0E659_9ASCO</name>
<protein>
    <submittedName>
        <fullName evidence="2">Uncharacterized protein</fullName>
    </submittedName>
</protein>
<organism evidence="2 3">
    <name type="scientific">[Candida] anglica</name>
    <dbReference type="NCBI Taxonomy" id="148631"/>
    <lineage>
        <taxon>Eukaryota</taxon>
        <taxon>Fungi</taxon>
        <taxon>Dikarya</taxon>
        <taxon>Ascomycota</taxon>
        <taxon>Saccharomycotina</taxon>
        <taxon>Pichiomycetes</taxon>
        <taxon>Debaryomycetaceae</taxon>
        <taxon>Kurtzmaniella</taxon>
    </lineage>
</organism>
<accession>A0ABP0E659</accession>
<feature type="region of interest" description="Disordered" evidence="1">
    <location>
        <begin position="245"/>
        <end position="265"/>
    </location>
</feature>
<dbReference type="EMBL" id="OZ004253">
    <property type="protein sequence ID" value="CAK7892876.1"/>
    <property type="molecule type" value="Genomic_DNA"/>
</dbReference>
<keyword evidence="3" id="KW-1185">Reference proteome</keyword>